<evidence type="ECO:0000256" key="11">
    <source>
        <dbReference type="ARBA" id="ARBA00023224"/>
    </source>
</evidence>
<comment type="similarity">
    <text evidence="2 12">Belongs to the G-protein coupled receptor 1 family.</text>
</comment>
<dbReference type="GO" id="GO:0042277">
    <property type="term" value="F:peptide binding"/>
    <property type="evidence" value="ECO:0007669"/>
    <property type="project" value="TreeGrafter"/>
</dbReference>
<dbReference type="PROSITE" id="PS00237">
    <property type="entry name" value="G_PROTEIN_RECEP_F1_1"/>
    <property type="match status" value="1"/>
</dbReference>
<dbReference type="InterPro" id="IPR017452">
    <property type="entry name" value="GPCR_Rhodpsn_7TM"/>
</dbReference>
<evidence type="ECO:0000256" key="9">
    <source>
        <dbReference type="ARBA" id="ARBA00023170"/>
    </source>
</evidence>
<dbReference type="GO" id="GO:0043005">
    <property type="term" value="C:neuron projection"/>
    <property type="evidence" value="ECO:0007669"/>
    <property type="project" value="TreeGrafter"/>
</dbReference>
<gene>
    <name evidence="16" type="ORF">MNOR_LOCUS34880</name>
</gene>
<dbReference type="FunFam" id="1.20.1070.10:FF:000231">
    <property type="entry name" value="Allatostatin C receptor 1"/>
    <property type="match status" value="1"/>
</dbReference>
<dbReference type="AlphaFoldDB" id="A0AAV2S9M3"/>
<evidence type="ECO:0000256" key="4">
    <source>
        <dbReference type="ARBA" id="ARBA00022692"/>
    </source>
</evidence>
<evidence type="ECO:0000256" key="3">
    <source>
        <dbReference type="ARBA" id="ARBA00022475"/>
    </source>
</evidence>
<evidence type="ECO:0000256" key="1">
    <source>
        <dbReference type="ARBA" id="ARBA00004651"/>
    </source>
</evidence>
<keyword evidence="5 14" id="KW-1133">Transmembrane helix</keyword>
<keyword evidence="9 12" id="KW-0675">Receptor</keyword>
<keyword evidence="4 12" id="KW-0812">Transmembrane</keyword>
<organism evidence="16 17">
    <name type="scientific">Meganyctiphanes norvegica</name>
    <name type="common">Northern krill</name>
    <name type="synonym">Thysanopoda norvegica</name>
    <dbReference type="NCBI Taxonomy" id="48144"/>
    <lineage>
        <taxon>Eukaryota</taxon>
        <taxon>Metazoa</taxon>
        <taxon>Ecdysozoa</taxon>
        <taxon>Arthropoda</taxon>
        <taxon>Crustacea</taxon>
        <taxon>Multicrustacea</taxon>
        <taxon>Malacostraca</taxon>
        <taxon>Eumalacostraca</taxon>
        <taxon>Eucarida</taxon>
        <taxon>Euphausiacea</taxon>
        <taxon>Euphausiidae</taxon>
        <taxon>Meganyctiphanes</taxon>
    </lineage>
</organism>
<feature type="transmembrane region" description="Helical" evidence="14">
    <location>
        <begin position="272"/>
        <end position="291"/>
    </location>
</feature>
<dbReference type="CDD" id="cd15094">
    <property type="entry name" value="7tmA_AstC_insect"/>
    <property type="match status" value="1"/>
</dbReference>
<feature type="domain" description="G-protein coupled receptors family 1 profile" evidence="15">
    <location>
        <begin position="77"/>
        <end position="332"/>
    </location>
</feature>
<evidence type="ECO:0000259" key="15">
    <source>
        <dbReference type="PROSITE" id="PS50262"/>
    </source>
</evidence>
<reference evidence="16 17" key="1">
    <citation type="submission" date="2024-05" db="EMBL/GenBank/DDBJ databases">
        <authorList>
            <person name="Wallberg A."/>
        </authorList>
    </citation>
    <scope>NUCLEOTIDE SEQUENCE [LARGE SCALE GENOMIC DNA]</scope>
</reference>
<keyword evidence="8" id="KW-1015">Disulfide bond</keyword>
<feature type="transmembrane region" description="Helical" evidence="14">
    <location>
        <begin position="134"/>
        <end position="153"/>
    </location>
</feature>
<dbReference type="Pfam" id="PF00001">
    <property type="entry name" value="7tm_1"/>
    <property type="match status" value="1"/>
</dbReference>
<evidence type="ECO:0000256" key="7">
    <source>
        <dbReference type="ARBA" id="ARBA00023136"/>
    </source>
</evidence>
<dbReference type="PANTHER" id="PTHR24229:SF40">
    <property type="entry name" value="ALLATOSTATIN C RECEPTOR 1-RELATED"/>
    <property type="match status" value="1"/>
</dbReference>
<feature type="transmembrane region" description="Helical" evidence="14">
    <location>
        <begin position="98"/>
        <end position="122"/>
    </location>
</feature>
<keyword evidence="7 14" id="KW-0472">Membrane</keyword>
<evidence type="ECO:0000256" key="12">
    <source>
        <dbReference type="RuleBase" id="RU000688"/>
    </source>
</evidence>
<dbReference type="EMBL" id="CAXKWB010055511">
    <property type="protein sequence ID" value="CAL4177216.1"/>
    <property type="molecule type" value="Genomic_DNA"/>
</dbReference>
<dbReference type="SMART" id="SM01381">
    <property type="entry name" value="7TM_GPCR_Srsx"/>
    <property type="match status" value="1"/>
</dbReference>
<dbReference type="Proteomes" id="UP001497623">
    <property type="component" value="Unassembled WGS sequence"/>
</dbReference>
<keyword evidence="17" id="KW-1185">Reference proteome</keyword>
<evidence type="ECO:0000256" key="8">
    <source>
        <dbReference type="ARBA" id="ARBA00023157"/>
    </source>
</evidence>
<proteinExistence type="inferred from homology"/>
<feature type="transmembrane region" description="Helical" evidence="14">
    <location>
        <begin position="65"/>
        <end position="86"/>
    </location>
</feature>
<dbReference type="SUPFAM" id="SSF81321">
    <property type="entry name" value="Family A G protein-coupled receptor-like"/>
    <property type="match status" value="1"/>
</dbReference>
<name>A0AAV2S9M3_MEGNR</name>
<comment type="caution">
    <text evidence="16">The sequence shown here is derived from an EMBL/GenBank/DDBJ whole genome shotgun (WGS) entry which is preliminary data.</text>
</comment>
<evidence type="ECO:0000256" key="13">
    <source>
        <dbReference type="SAM" id="MobiDB-lite"/>
    </source>
</evidence>
<dbReference type="GO" id="GO:0005886">
    <property type="term" value="C:plasma membrane"/>
    <property type="evidence" value="ECO:0007669"/>
    <property type="project" value="UniProtKB-SubCell"/>
</dbReference>
<feature type="region of interest" description="Disordered" evidence="13">
    <location>
        <begin position="381"/>
        <end position="442"/>
    </location>
</feature>
<evidence type="ECO:0000313" key="16">
    <source>
        <dbReference type="EMBL" id="CAL4177216.1"/>
    </source>
</evidence>
<protein>
    <recommendedName>
        <fullName evidence="15">G-protein coupled receptors family 1 profile domain-containing protein</fullName>
    </recommendedName>
</protein>
<comment type="subcellular location">
    <subcellularLocation>
        <location evidence="1">Cell membrane</location>
        <topology evidence="1">Multi-pass membrane protein</topology>
    </subcellularLocation>
</comment>
<evidence type="ECO:0000256" key="10">
    <source>
        <dbReference type="ARBA" id="ARBA00023180"/>
    </source>
</evidence>
<keyword evidence="11 12" id="KW-0807">Transducer</keyword>
<dbReference type="Gene3D" id="1.20.1070.10">
    <property type="entry name" value="Rhodopsin 7-helix transmembrane proteins"/>
    <property type="match status" value="1"/>
</dbReference>
<keyword evidence="3" id="KW-1003">Cell membrane</keyword>
<feature type="transmembrane region" description="Helical" evidence="14">
    <location>
        <begin position="311"/>
        <end position="335"/>
    </location>
</feature>
<evidence type="ECO:0000313" key="17">
    <source>
        <dbReference type="Proteomes" id="UP001497623"/>
    </source>
</evidence>
<dbReference type="PRINTS" id="PR00246">
    <property type="entry name" value="SOMATOSTATNR"/>
</dbReference>
<evidence type="ECO:0000256" key="5">
    <source>
        <dbReference type="ARBA" id="ARBA00022989"/>
    </source>
</evidence>
<dbReference type="GO" id="GO:0004994">
    <property type="term" value="F:somatostatin receptor activity"/>
    <property type="evidence" value="ECO:0007669"/>
    <property type="project" value="InterPro"/>
</dbReference>
<dbReference type="PROSITE" id="PS50262">
    <property type="entry name" value="G_PROTEIN_RECEP_F1_2"/>
    <property type="match status" value="1"/>
</dbReference>
<dbReference type="PRINTS" id="PR00237">
    <property type="entry name" value="GPCRRHODOPSN"/>
</dbReference>
<evidence type="ECO:0000256" key="2">
    <source>
        <dbReference type="ARBA" id="ARBA00010663"/>
    </source>
</evidence>
<feature type="compositionally biased region" description="Polar residues" evidence="13">
    <location>
        <begin position="392"/>
        <end position="420"/>
    </location>
</feature>
<dbReference type="InterPro" id="IPR000586">
    <property type="entry name" value="Somatstn_rcpt"/>
</dbReference>
<dbReference type="PANTHER" id="PTHR24229">
    <property type="entry name" value="NEUROPEPTIDES RECEPTOR"/>
    <property type="match status" value="1"/>
</dbReference>
<evidence type="ECO:0000256" key="14">
    <source>
        <dbReference type="SAM" id="Phobius"/>
    </source>
</evidence>
<accession>A0AAV2S9M3</accession>
<evidence type="ECO:0000256" key="6">
    <source>
        <dbReference type="ARBA" id="ARBA00023040"/>
    </source>
</evidence>
<sequence>MEVEEIEFDINETFQDVDYHYPENCSWLLDENNLTYFNDTNCNLSSLFTGEKSRMNIPAAILTQLFYAITCVVGLCGNTLVIYVVTRFSKMQTTTNMYILNLAIADELFVLGIPFLMVTSILHYWAFGSYMCKMYMITTSLNQFTSSLFLTIMSADRYMAVCHPINAPKFRTPMISKLVSLTAWTISALMIVPVFMYSDAIEDPNGLITCNIFWPESNGLRGEIAFIRYSFVLAFGIPLCLIFIFYTLVLHKLRSVGPKTKSKEKRRSRQKVTKLVLTVCTVYVLCWLPYWVLQLTLILSEPKKNHSRFMIILFLISSCLSYINSALNPILYAFLSDNFKKSFKKACTCATQKEINNSLKPENSMFPLKHRGMSTRLHLPHREGREADRGSTSHGCYSKDPSTAMTSAVSRPNNIDQITCKNGRLAAPATPSPGTRLPDLLQ</sequence>
<keyword evidence="10" id="KW-0325">Glycoprotein</keyword>
<feature type="compositionally biased region" description="Basic and acidic residues" evidence="13">
    <location>
        <begin position="381"/>
        <end position="391"/>
    </location>
</feature>
<dbReference type="InterPro" id="IPR000276">
    <property type="entry name" value="GPCR_Rhodpsn"/>
</dbReference>
<feature type="transmembrane region" description="Helical" evidence="14">
    <location>
        <begin position="174"/>
        <end position="197"/>
    </location>
</feature>
<feature type="transmembrane region" description="Helical" evidence="14">
    <location>
        <begin position="226"/>
        <end position="251"/>
    </location>
</feature>
<keyword evidence="6 12" id="KW-0297">G-protein coupled receptor</keyword>